<dbReference type="CDD" id="cd04301">
    <property type="entry name" value="NAT_SF"/>
    <property type="match status" value="1"/>
</dbReference>
<dbReference type="InterPro" id="IPR000182">
    <property type="entry name" value="GNAT_dom"/>
</dbReference>
<dbReference type="PANTHER" id="PTHR43877">
    <property type="entry name" value="AMINOALKYLPHOSPHONATE N-ACETYLTRANSFERASE-RELATED-RELATED"/>
    <property type="match status" value="1"/>
</dbReference>
<dbReference type="EMBL" id="CAEZWJ010000023">
    <property type="protein sequence ID" value="CAB4655512.1"/>
    <property type="molecule type" value="Genomic_DNA"/>
</dbReference>
<evidence type="ECO:0000259" key="3">
    <source>
        <dbReference type="PROSITE" id="PS51186"/>
    </source>
</evidence>
<dbReference type="InterPro" id="IPR016181">
    <property type="entry name" value="Acyl_CoA_acyltransferase"/>
</dbReference>
<organism evidence="4">
    <name type="scientific">freshwater metagenome</name>
    <dbReference type="NCBI Taxonomy" id="449393"/>
    <lineage>
        <taxon>unclassified sequences</taxon>
        <taxon>metagenomes</taxon>
        <taxon>ecological metagenomes</taxon>
    </lineage>
</organism>
<evidence type="ECO:0000256" key="1">
    <source>
        <dbReference type="ARBA" id="ARBA00022679"/>
    </source>
</evidence>
<evidence type="ECO:0000256" key="2">
    <source>
        <dbReference type="ARBA" id="ARBA00023315"/>
    </source>
</evidence>
<dbReference type="AlphaFoldDB" id="A0A6J6L1D4"/>
<keyword evidence="1" id="KW-0808">Transferase</keyword>
<sequence>MISGSHSPETELPGEDVLREWVTTMTRWGYGSVRTCAMSPQAADALSDLGFLAAQHLVLLRLKHLSPPPCDIPADIAPRPVRLVHHRSSLIQDILRLDELAFGSEWHLDEETFRDALSATRHVRLFVARHRGVLEGFVLVGATQQTGFIQRLAVHPDARRTGVASRLITAAVDWSFRRGCTNTVVNTETNNDAALGLYRSIGFSDMDHGLTVLERKLR</sequence>
<accession>A0A6J6L1D4</accession>
<protein>
    <submittedName>
        <fullName evidence="4">Unannotated protein</fullName>
    </submittedName>
</protein>
<dbReference type="Pfam" id="PF00583">
    <property type="entry name" value="Acetyltransf_1"/>
    <property type="match status" value="1"/>
</dbReference>
<feature type="domain" description="N-acetyltransferase" evidence="3">
    <location>
        <begin position="81"/>
        <end position="218"/>
    </location>
</feature>
<dbReference type="Gene3D" id="3.40.630.30">
    <property type="match status" value="1"/>
</dbReference>
<dbReference type="InterPro" id="IPR050832">
    <property type="entry name" value="Bact_Acetyltransf"/>
</dbReference>
<gene>
    <name evidence="4" type="ORF">UFOPK2214_00877</name>
</gene>
<dbReference type="SUPFAM" id="SSF55729">
    <property type="entry name" value="Acyl-CoA N-acyltransferases (Nat)"/>
    <property type="match status" value="1"/>
</dbReference>
<dbReference type="GO" id="GO:0016747">
    <property type="term" value="F:acyltransferase activity, transferring groups other than amino-acyl groups"/>
    <property type="evidence" value="ECO:0007669"/>
    <property type="project" value="InterPro"/>
</dbReference>
<reference evidence="4" key="1">
    <citation type="submission" date="2020-05" db="EMBL/GenBank/DDBJ databases">
        <authorList>
            <person name="Chiriac C."/>
            <person name="Salcher M."/>
            <person name="Ghai R."/>
            <person name="Kavagutti S V."/>
        </authorList>
    </citation>
    <scope>NUCLEOTIDE SEQUENCE</scope>
</reference>
<keyword evidence="2" id="KW-0012">Acyltransferase</keyword>
<proteinExistence type="predicted"/>
<dbReference type="PROSITE" id="PS51186">
    <property type="entry name" value="GNAT"/>
    <property type="match status" value="1"/>
</dbReference>
<name>A0A6J6L1D4_9ZZZZ</name>
<evidence type="ECO:0000313" key="4">
    <source>
        <dbReference type="EMBL" id="CAB4655512.1"/>
    </source>
</evidence>